<evidence type="ECO:0000313" key="2">
    <source>
        <dbReference type="Proteomes" id="UP000681794"/>
    </source>
</evidence>
<dbReference type="Proteomes" id="UP000681794">
    <property type="component" value="Chromosome"/>
</dbReference>
<sequence length="97" mass="10865">MTAVDHTRTTATTPAIATDRDGTRLSCPRCSRPLRVARNQYYGVGLAVHEWLHVCPGCPWFAFAPSPTAEAVVAGDRRLPRWVALLQRHGRHRRSPH</sequence>
<evidence type="ECO:0000313" key="1">
    <source>
        <dbReference type="EMBL" id="QWS33867.1"/>
    </source>
</evidence>
<gene>
    <name evidence="1" type="ORF">KM842_01245</name>
</gene>
<accession>A0ACD1E4K1</accession>
<name>A0ACD1E4K1_9MICO</name>
<reference evidence="1" key="1">
    <citation type="submission" date="2021-06" db="EMBL/GenBank/DDBJ databases">
        <authorList>
            <person name="Ellington A.J."/>
            <person name="Bryan N.C."/>
            <person name="Christner B.C."/>
            <person name="Reisch C.R."/>
        </authorList>
    </citation>
    <scope>NUCLEOTIDE SEQUENCE</scope>
    <source>
        <strain evidence="1">L6-1</strain>
    </source>
</reference>
<dbReference type="EMBL" id="CP076544">
    <property type="protein sequence ID" value="QWS33867.1"/>
    <property type="molecule type" value="Genomic_DNA"/>
</dbReference>
<proteinExistence type="predicted"/>
<organism evidence="1 2">
    <name type="scientific">Curtobacterium aetherium</name>
    <dbReference type="NCBI Taxonomy" id="2841594"/>
    <lineage>
        <taxon>Bacteria</taxon>
        <taxon>Bacillati</taxon>
        <taxon>Actinomycetota</taxon>
        <taxon>Actinomycetes</taxon>
        <taxon>Micrococcales</taxon>
        <taxon>Microbacteriaceae</taxon>
        <taxon>Curtobacterium</taxon>
    </lineage>
</organism>
<keyword evidence="2" id="KW-1185">Reference proteome</keyword>
<protein>
    <submittedName>
        <fullName evidence="1">Uncharacterized protein</fullName>
    </submittedName>
</protein>